<sequence length="187" mass="21540">MMSHNVWDLVEPYKITLIKGSKLNTEDTVVVRAGLFHGTELLCKPIMSPELPGKNDHLWSETFEFEIYICDLPRMARLCLSIYNVLDKTKNKKGNKASNPKYQTIKKAGKMHSPVAWVNTMVFDYKGQLKTGEHVLHSWSSFPDELEEMLNPMGTVRTNPFPENATALHIKFTEYPKISIYYPLFDK</sequence>
<dbReference type="PROSITE" id="PS51547">
    <property type="entry name" value="C2_PI3K"/>
    <property type="match status" value="1"/>
</dbReference>
<dbReference type="InterPro" id="IPR002420">
    <property type="entry name" value="PI3K-type_C2_dom"/>
</dbReference>
<accession>A0A2G9S6E1</accession>
<comment type="similarity">
    <text evidence="1">Belongs to the PI3/PI4-kinase family.</text>
</comment>
<keyword evidence="4" id="KW-1185">Reference proteome</keyword>
<feature type="domain" description="C2 PI3K-type" evidence="2">
    <location>
        <begin position="9"/>
        <end position="176"/>
    </location>
</feature>
<evidence type="ECO:0000313" key="4">
    <source>
        <dbReference type="Proteomes" id="UP000228934"/>
    </source>
</evidence>
<dbReference type="CDD" id="cd08693">
    <property type="entry name" value="C2_PI3K_class_I_beta_delta"/>
    <property type="match status" value="1"/>
</dbReference>
<dbReference type="OrthoDB" id="67688at2759"/>
<dbReference type="InterPro" id="IPR035892">
    <property type="entry name" value="C2_domain_sf"/>
</dbReference>
<gene>
    <name evidence="3" type="ORF">AB205_0089060</name>
</gene>
<dbReference type="SUPFAM" id="SSF49562">
    <property type="entry name" value="C2 domain (Calcium/lipid-binding domain, CaLB)"/>
    <property type="match status" value="1"/>
</dbReference>
<proteinExistence type="inferred from homology"/>
<evidence type="ECO:0000256" key="1">
    <source>
        <dbReference type="PROSITE-ProRule" id="PRU00880"/>
    </source>
</evidence>
<dbReference type="AlphaFoldDB" id="A0A2G9S6E1"/>
<evidence type="ECO:0000259" key="2">
    <source>
        <dbReference type="PROSITE" id="PS51547"/>
    </source>
</evidence>
<dbReference type="Gene3D" id="2.60.40.150">
    <property type="entry name" value="C2 domain"/>
    <property type="match status" value="1"/>
</dbReference>
<name>A0A2G9S6E1_AQUCT</name>
<organism evidence="3 4">
    <name type="scientific">Aquarana catesbeiana</name>
    <name type="common">American bullfrog</name>
    <name type="synonym">Rana catesbeiana</name>
    <dbReference type="NCBI Taxonomy" id="8400"/>
    <lineage>
        <taxon>Eukaryota</taxon>
        <taxon>Metazoa</taxon>
        <taxon>Chordata</taxon>
        <taxon>Craniata</taxon>
        <taxon>Vertebrata</taxon>
        <taxon>Euteleostomi</taxon>
        <taxon>Amphibia</taxon>
        <taxon>Batrachia</taxon>
        <taxon>Anura</taxon>
        <taxon>Neobatrachia</taxon>
        <taxon>Ranoidea</taxon>
        <taxon>Ranidae</taxon>
        <taxon>Aquarana</taxon>
    </lineage>
</organism>
<dbReference type="SMART" id="SM00142">
    <property type="entry name" value="PI3K_C2"/>
    <property type="match status" value="1"/>
</dbReference>
<reference evidence="4" key="1">
    <citation type="journal article" date="2017" name="Nat. Commun.">
        <title>The North American bullfrog draft genome provides insight into hormonal regulation of long noncoding RNA.</title>
        <authorList>
            <person name="Hammond S.A."/>
            <person name="Warren R.L."/>
            <person name="Vandervalk B.P."/>
            <person name="Kucuk E."/>
            <person name="Khan H."/>
            <person name="Gibb E.A."/>
            <person name="Pandoh P."/>
            <person name="Kirk H."/>
            <person name="Zhao Y."/>
            <person name="Jones M."/>
            <person name="Mungall A.J."/>
            <person name="Coope R."/>
            <person name="Pleasance S."/>
            <person name="Moore R.A."/>
            <person name="Holt R.A."/>
            <person name="Round J.M."/>
            <person name="Ohora S."/>
            <person name="Walle B.V."/>
            <person name="Veldhoen N."/>
            <person name="Helbing C.C."/>
            <person name="Birol I."/>
        </authorList>
    </citation>
    <scope>NUCLEOTIDE SEQUENCE [LARGE SCALE GENOMIC DNA]</scope>
</reference>
<evidence type="ECO:0000313" key="3">
    <source>
        <dbReference type="EMBL" id="PIO35021.1"/>
    </source>
</evidence>
<protein>
    <recommendedName>
        <fullName evidence="2">C2 PI3K-type domain-containing protein</fullName>
    </recommendedName>
</protein>
<dbReference type="Proteomes" id="UP000228934">
    <property type="component" value="Unassembled WGS sequence"/>
</dbReference>
<dbReference type="Pfam" id="PF00792">
    <property type="entry name" value="PI3K_C2"/>
    <property type="match status" value="1"/>
</dbReference>
<dbReference type="EMBL" id="KV927188">
    <property type="protein sequence ID" value="PIO35021.1"/>
    <property type="molecule type" value="Genomic_DNA"/>
</dbReference>
<dbReference type="FunFam" id="2.60.40.150:FF:000046">
    <property type="entry name" value="Phosphatidylinositol 4,5-bisphosphate 3-kinase catalytic subunit"/>
    <property type="match status" value="1"/>
</dbReference>
<feature type="non-terminal residue" evidence="3">
    <location>
        <position position="187"/>
    </location>
</feature>